<feature type="transmembrane region" description="Helical" evidence="9">
    <location>
        <begin position="33"/>
        <end position="56"/>
    </location>
</feature>
<proteinExistence type="inferred from homology"/>
<dbReference type="GO" id="GO:0016811">
    <property type="term" value="F:hydrolase activity, acting on carbon-nitrogen (but not peptide) bonds, in linear amides"/>
    <property type="evidence" value="ECO:0007669"/>
    <property type="project" value="InterPro"/>
</dbReference>
<keyword evidence="6 9" id="KW-0472">Membrane</keyword>
<dbReference type="InterPro" id="IPR008901">
    <property type="entry name" value="ACER"/>
</dbReference>
<dbReference type="GO" id="GO:0046513">
    <property type="term" value="P:ceramide biosynthetic process"/>
    <property type="evidence" value="ECO:0007669"/>
    <property type="project" value="TreeGrafter"/>
</dbReference>
<feature type="transmembrane region" description="Helical" evidence="9">
    <location>
        <begin position="110"/>
        <end position="128"/>
    </location>
</feature>
<dbReference type="Proteomes" id="UP001302126">
    <property type="component" value="Unassembled WGS sequence"/>
</dbReference>
<feature type="binding site" evidence="8">
    <location>
        <position position="101"/>
    </location>
    <ligand>
        <name>Zn(2+)</name>
        <dbReference type="ChEBI" id="CHEBI:29105"/>
        <note>catalytic</note>
    </ligand>
</feature>
<evidence type="ECO:0000256" key="1">
    <source>
        <dbReference type="ARBA" id="ARBA00004141"/>
    </source>
</evidence>
<comment type="cofactor">
    <cofactor evidence="8">
        <name>Zn(2+)</name>
        <dbReference type="ChEBI" id="CHEBI:29105"/>
    </cofactor>
</comment>
<evidence type="ECO:0000313" key="10">
    <source>
        <dbReference type="EMBL" id="KAK4184536.1"/>
    </source>
</evidence>
<keyword evidence="8" id="KW-0862">Zinc</keyword>
<keyword evidence="4" id="KW-0378">Hydrolase</keyword>
<evidence type="ECO:0000256" key="5">
    <source>
        <dbReference type="ARBA" id="ARBA00022989"/>
    </source>
</evidence>
<keyword evidence="7" id="KW-0106">Calcium</keyword>
<dbReference type="Pfam" id="PF05875">
    <property type="entry name" value="Ceramidase"/>
    <property type="match status" value="1"/>
</dbReference>
<comment type="caution">
    <text evidence="10">The sequence shown here is derived from an EMBL/GenBank/DDBJ whole genome shotgun (WGS) entry which is preliminary data.</text>
</comment>
<dbReference type="PANTHER" id="PTHR46187:SF1">
    <property type="entry name" value="ALKALINE PHYTOCERAMIDASE"/>
    <property type="match status" value="1"/>
</dbReference>
<keyword evidence="7" id="KW-0479">Metal-binding</keyword>
<feature type="binding site" evidence="8">
    <location>
        <position position="249"/>
    </location>
    <ligand>
        <name>Zn(2+)</name>
        <dbReference type="ChEBI" id="CHEBI:29105"/>
        <note>catalytic</note>
    </ligand>
</feature>
<comment type="similarity">
    <text evidence="2">Belongs to the alkaline ceramidase family.</text>
</comment>
<sequence length="285" mass="33150">MGHHNRHYGGDRHALHGAWSPPTSSANFCEEDYAISIYLAEFINSLTNLVYVYYALQAMYRPRNLTPGSKETTQTRSLFSPKTDFMSISLLILGICSFAFHASMRQTMQFADELAMLGLAWALLQGVLTVRTRWSTWDRVTNFGMVVAFPAFSAFYIHTGKIIYHATVFTLILALIIARGYYFFYIRKPGFPPAKVRDWRIRGRKILVVLIVGYVLWQCDLEFCAQLRRWRGQMGLPWAWVLELHGWWHVFTAFSAAKFMDIVRELQFELRAEEEKKQEGKQDFM</sequence>
<feature type="transmembrane region" description="Helical" evidence="9">
    <location>
        <begin position="163"/>
        <end position="185"/>
    </location>
</feature>
<dbReference type="PANTHER" id="PTHR46187">
    <property type="entry name" value="ALKALINE CERAMIDASE 3"/>
    <property type="match status" value="1"/>
</dbReference>
<dbReference type="GO" id="GO:0046872">
    <property type="term" value="F:metal ion binding"/>
    <property type="evidence" value="ECO:0007669"/>
    <property type="project" value="UniProtKB-KW"/>
</dbReference>
<dbReference type="GO" id="GO:0005789">
    <property type="term" value="C:endoplasmic reticulum membrane"/>
    <property type="evidence" value="ECO:0007669"/>
    <property type="project" value="TreeGrafter"/>
</dbReference>
<evidence type="ECO:0000313" key="11">
    <source>
        <dbReference type="Proteomes" id="UP001302126"/>
    </source>
</evidence>
<evidence type="ECO:0000256" key="3">
    <source>
        <dbReference type="ARBA" id="ARBA00022692"/>
    </source>
</evidence>
<evidence type="ECO:0000256" key="4">
    <source>
        <dbReference type="ARBA" id="ARBA00022801"/>
    </source>
</evidence>
<keyword evidence="11" id="KW-1185">Reference proteome</keyword>
<dbReference type="AlphaFoldDB" id="A0AAN7ADI1"/>
<feature type="binding site" evidence="8">
    <location>
        <position position="245"/>
    </location>
    <ligand>
        <name>Zn(2+)</name>
        <dbReference type="ChEBI" id="CHEBI:29105"/>
        <note>catalytic</note>
    </ligand>
</feature>
<name>A0AAN7ADI1_9PEZI</name>
<evidence type="ECO:0000256" key="9">
    <source>
        <dbReference type="SAM" id="Phobius"/>
    </source>
</evidence>
<comment type="subcellular location">
    <subcellularLocation>
        <location evidence="1">Membrane</location>
        <topology evidence="1">Multi-pass membrane protein</topology>
    </subcellularLocation>
</comment>
<organism evidence="10 11">
    <name type="scientific">Podospora australis</name>
    <dbReference type="NCBI Taxonomy" id="1536484"/>
    <lineage>
        <taxon>Eukaryota</taxon>
        <taxon>Fungi</taxon>
        <taxon>Dikarya</taxon>
        <taxon>Ascomycota</taxon>
        <taxon>Pezizomycotina</taxon>
        <taxon>Sordariomycetes</taxon>
        <taxon>Sordariomycetidae</taxon>
        <taxon>Sordariales</taxon>
        <taxon>Podosporaceae</taxon>
        <taxon>Podospora</taxon>
    </lineage>
</organism>
<evidence type="ECO:0000256" key="6">
    <source>
        <dbReference type="ARBA" id="ARBA00023136"/>
    </source>
</evidence>
<feature type="binding site" evidence="7">
    <location>
        <position position="30"/>
    </location>
    <ligand>
        <name>Ca(2+)</name>
        <dbReference type="ChEBI" id="CHEBI:29108"/>
    </ligand>
</feature>
<feature type="binding site" evidence="7">
    <location>
        <position position="41"/>
    </location>
    <ligand>
        <name>Ca(2+)</name>
        <dbReference type="ChEBI" id="CHEBI:29108"/>
    </ligand>
</feature>
<feature type="transmembrane region" description="Helical" evidence="9">
    <location>
        <begin position="140"/>
        <end position="157"/>
    </location>
</feature>
<protein>
    <submittedName>
        <fullName evidence="10">Alkaline ceramidase family protein</fullName>
    </submittedName>
</protein>
<feature type="transmembrane region" description="Helical" evidence="9">
    <location>
        <begin position="85"/>
        <end position="104"/>
    </location>
</feature>
<evidence type="ECO:0000256" key="8">
    <source>
        <dbReference type="PIRSR" id="PIRSR608901-2"/>
    </source>
</evidence>
<dbReference type="EMBL" id="MU864484">
    <property type="protein sequence ID" value="KAK4184536.1"/>
    <property type="molecule type" value="Genomic_DNA"/>
</dbReference>
<accession>A0AAN7ADI1</accession>
<feature type="transmembrane region" description="Helical" evidence="9">
    <location>
        <begin position="206"/>
        <end position="225"/>
    </location>
</feature>
<gene>
    <name evidence="10" type="ORF">QBC35DRAFT_441211</name>
</gene>
<keyword evidence="3 9" id="KW-0812">Transmembrane</keyword>
<evidence type="ECO:0000256" key="7">
    <source>
        <dbReference type="PIRSR" id="PIRSR608901-1"/>
    </source>
</evidence>
<evidence type="ECO:0000256" key="2">
    <source>
        <dbReference type="ARBA" id="ARBA00009780"/>
    </source>
</evidence>
<reference evidence="10" key="1">
    <citation type="journal article" date="2023" name="Mol. Phylogenet. Evol.">
        <title>Genome-scale phylogeny and comparative genomics of the fungal order Sordariales.</title>
        <authorList>
            <person name="Hensen N."/>
            <person name="Bonometti L."/>
            <person name="Westerberg I."/>
            <person name="Brannstrom I.O."/>
            <person name="Guillou S."/>
            <person name="Cros-Aarteil S."/>
            <person name="Calhoun S."/>
            <person name="Haridas S."/>
            <person name="Kuo A."/>
            <person name="Mondo S."/>
            <person name="Pangilinan J."/>
            <person name="Riley R."/>
            <person name="LaButti K."/>
            <person name="Andreopoulos B."/>
            <person name="Lipzen A."/>
            <person name="Chen C."/>
            <person name="Yan M."/>
            <person name="Daum C."/>
            <person name="Ng V."/>
            <person name="Clum A."/>
            <person name="Steindorff A."/>
            <person name="Ohm R.A."/>
            <person name="Martin F."/>
            <person name="Silar P."/>
            <person name="Natvig D.O."/>
            <person name="Lalanne C."/>
            <person name="Gautier V."/>
            <person name="Ament-Velasquez S.L."/>
            <person name="Kruys A."/>
            <person name="Hutchinson M.I."/>
            <person name="Powell A.J."/>
            <person name="Barry K."/>
            <person name="Miller A.N."/>
            <person name="Grigoriev I.V."/>
            <person name="Debuchy R."/>
            <person name="Gladieux P."/>
            <person name="Hiltunen Thoren M."/>
            <person name="Johannesson H."/>
        </authorList>
    </citation>
    <scope>NUCLEOTIDE SEQUENCE</scope>
    <source>
        <strain evidence="10">PSN309</strain>
    </source>
</reference>
<dbReference type="GO" id="GO:0046514">
    <property type="term" value="P:ceramide catabolic process"/>
    <property type="evidence" value="ECO:0007669"/>
    <property type="project" value="TreeGrafter"/>
</dbReference>
<reference evidence="10" key="2">
    <citation type="submission" date="2023-05" db="EMBL/GenBank/DDBJ databases">
        <authorList>
            <consortium name="Lawrence Berkeley National Laboratory"/>
            <person name="Steindorff A."/>
            <person name="Hensen N."/>
            <person name="Bonometti L."/>
            <person name="Westerberg I."/>
            <person name="Brannstrom I.O."/>
            <person name="Guillou S."/>
            <person name="Cros-Aarteil S."/>
            <person name="Calhoun S."/>
            <person name="Haridas S."/>
            <person name="Kuo A."/>
            <person name="Mondo S."/>
            <person name="Pangilinan J."/>
            <person name="Riley R."/>
            <person name="Labutti K."/>
            <person name="Andreopoulos B."/>
            <person name="Lipzen A."/>
            <person name="Chen C."/>
            <person name="Yanf M."/>
            <person name="Daum C."/>
            <person name="Ng V."/>
            <person name="Clum A."/>
            <person name="Ohm R."/>
            <person name="Martin F."/>
            <person name="Silar P."/>
            <person name="Natvig D."/>
            <person name="Lalanne C."/>
            <person name="Gautier V."/>
            <person name="Ament-Velasquez S.L."/>
            <person name="Kruys A."/>
            <person name="Hutchinson M.I."/>
            <person name="Powell A.J."/>
            <person name="Barry K."/>
            <person name="Miller A.N."/>
            <person name="Grigoriev I.V."/>
            <person name="Debuchy R."/>
            <person name="Gladieux P."/>
            <person name="Thoren M.H."/>
            <person name="Johannesson H."/>
        </authorList>
    </citation>
    <scope>NUCLEOTIDE SEQUENCE</scope>
    <source>
        <strain evidence="10">PSN309</strain>
    </source>
</reference>
<keyword evidence="5 9" id="KW-1133">Transmembrane helix</keyword>